<dbReference type="EMBL" id="UOFU01000146">
    <property type="protein sequence ID" value="VAW98441.1"/>
    <property type="molecule type" value="Genomic_DNA"/>
</dbReference>
<evidence type="ECO:0000313" key="1">
    <source>
        <dbReference type="EMBL" id="VAW98441.1"/>
    </source>
</evidence>
<dbReference type="InterPro" id="IPR029016">
    <property type="entry name" value="GAF-like_dom_sf"/>
</dbReference>
<sequence>MTSDTQAISEQVVAEYLRDHRDFFAHNLWLLPDLYLPHESGSAISLVERQVAMLRTQNEVQKTQLEELLQVARENDRLNIQLHQLILLLMECSDLEGLMTLLVSRLRRDYSADVAALHLLASPRDGRLATHAEFVRDSDTFRAPFQHMLSTGRPFCGRLKEEQREILFGERADAVGSGVVLPLGRGGCIGLLAIGSGDTNRFAPGSDISFLTRMAQVIAAALAGHLRLETG</sequence>
<dbReference type="SUPFAM" id="SSF55781">
    <property type="entry name" value="GAF domain-like"/>
    <property type="match status" value="1"/>
</dbReference>
<organism evidence="1">
    <name type="scientific">hydrothermal vent metagenome</name>
    <dbReference type="NCBI Taxonomy" id="652676"/>
    <lineage>
        <taxon>unclassified sequences</taxon>
        <taxon>metagenomes</taxon>
        <taxon>ecological metagenomes</taxon>
    </lineage>
</organism>
<dbReference type="PANTHER" id="PTHR38765">
    <property type="entry name" value="DUF484 DOMAIN-CONTAINING PROTEIN"/>
    <property type="match status" value="1"/>
</dbReference>
<dbReference type="PANTHER" id="PTHR38765:SF1">
    <property type="entry name" value="DUF484 DOMAIN-CONTAINING PROTEIN"/>
    <property type="match status" value="1"/>
</dbReference>
<gene>
    <name evidence="1" type="ORF">MNBD_GAMMA20-1781</name>
</gene>
<evidence type="ECO:0008006" key="2">
    <source>
        <dbReference type="Google" id="ProtNLM"/>
    </source>
</evidence>
<accession>A0A3B1A2Y2</accession>
<dbReference type="Gene3D" id="3.30.450.40">
    <property type="match status" value="1"/>
</dbReference>
<dbReference type="Pfam" id="PF04340">
    <property type="entry name" value="DUF484"/>
    <property type="match status" value="1"/>
</dbReference>
<dbReference type="AlphaFoldDB" id="A0A3B1A2Y2"/>
<dbReference type="InterPro" id="IPR007435">
    <property type="entry name" value="DUF484"/>
</dbReference>
<reference evidence="1" key="1">
    <citation type="submission" date="2018-06" db="EMBL/GenBank/DDBJ databases">
        <authorList>
            <person name="Zhirakovskaya E."/>
        </authorList>
    </citation>
    <scope>NUCLEOTIDE SEQUENCE</scope>
</reference>
<protein>
    <recommendedName>
        <fullName evidence="2">DUF484 family protein</fullName>
    </recommendedName>
</protein>
<proteinExistence type="predicted"/>
<name>A0A3B1A2Y2_9ZZZZ</name>